<sequence>MTEKEMVSSCTLLQTIFGDSTLKSLSEYHTFLQSLTNICLSDHREYILLCGPAYDSLPPLYKLFDFGNGHITAKPCLTAQYAFVVSKKLAVLEDLTVDYNQEYRLLLYATPAKEYHWKCDASMVILHLSGRTHSLVQQEEFRSLICESTVVKNDLHQVPQFYISSRKYEACFQRNNTQLLLYQLPGFQLDIQQFCGDKLYADSNKLSYDDCISMDDAGLWCDSDKLSIGALKKTPAIRCLEWPLCAVSWTTRSRTWPNNALIQDVVNSPVFLKPHLQGNISCSESQFDEDQLITGIDELLWSFDFSTPESVLLAQISTDAKRVFILLLSLADDSSKMYTALKHVLLWCIEEYGPDLETKASGLNGKLMLVISKLEGFMSNSGVPHYFIPESFVLSPESVGTNYMCQIFGAEKSHLHQTLLETTGMVTLLHVKDLTFCSNIMFKNMQEKLYSATEHNSIILCMQLYQKLHSFDTAWKSIASHHQILSQLIMLNDLQCPEIHKILIDFVQTSLGGMYVVQGIQAYHKQERRTFFNKAEEHFAAVQNLGMVVNKLRKAMMLLKREQFQLVLDTLEELFRSLYTEALAKEMEEDMPKYVTDVSFITALENAATYAILNMDYLVMAVEKPGLSKEMSTNLSLAEFQLLGFTPHPVAVLDTAVLCGIILSYSYSSLKRYTDAKKALEKVEGMSLKDEVDLNERRGCFYLNVIAHAYKKAKDIDQARYLLERSVTIMNSARNPGRWALMSLNSRKMKNILWGGIGVAMVTTVAAVTLSFVFGKK</sequence>
<dbReference type="PANTHER" id="PTHR10656">
    <property type="entry name" value="CELL FATE DETERMINING PROTEIN MAB21-RELATED"/>
    <property type="match status" value="1"/>
</dbReference>
<dbReference type="Gene3D" id="1.10.1410.40">
    <property type="match status" value="1"/>
</dbReference>
<dbReference type="AlphaFoldDB" id="A0AAD9KDL1"/>
<name>A0AAD9KDL1_9ANNE</name>
<evidence type="ECO:0000313" key="3">
    <source>
        <dbReference type="EMBL" id="KAK2169115.1"/>
    </source>
</evidence>
<accession>A0AAD9KDL1</accession>
<keyword evidence="2" id="KW-0812">Transmembrane</keyword>
<keyword evidence="2" id="KW-0472">Membrane</keyword>
<keyword evidence="2" id="KW-1133">Transmembrane helix</keyword>
<feature type="transmembrane region" description="Helical" evidence="2">
    <location>
        <begin position="752"/>
        <end position="774"/>
    </location>
</feature>
<dbReference type="Proteomes" id="UP001208570">
    <property type="component" value="Unassembled WGS sequence"/>
</dbReference>
<evidence type="ECO:0000313" key="4">
    <source>
        <dbReference type="Proteomes" id="UP001208570"/>
    </source>
</evidence>
<dbReference type="PANTHER" id="PTHR10656:SF42">
    <property type="entry name" value="CYCLIC GMP-AMP SYNTHASE-LIKE PROTEIN-RELATED"/>
    <property type="match status" value="1"/>
</dbReference>
<evidence type="ECO:0000256" key="2">
    <source>
        <dbReference type="SAM" id="Phobius"/>
    </source>
</evidence>
<protein>
    <submittedName>
        <fullName evidence="3">Uncharacterized protein</fullName>
    </submittedName>
</protein>
<dbReference type="EMBL" id="JAODUP010000012">
    <property type="protein sequence ID" value="KAK2169115.1"/>
    <property type="molecule type" value="Genomic_DNA"/>
</dbReference>
<comment type="similarity">
    <text evidence="1">Belongs to the mab-21 family.</text>
</comment>
<evidence type="ECO:0000256" key="1">
    <source>
        <dbReference type="ARBA" id="ARBA00008307"/>
    </source>
</evidence>
<keyword evidence="4" id="KW-1185">Reference proteome</keyword>
<proteinExistence type="inferred from homology"/>
<organism evidence="3 4">
    <name type="scientific">Paralvinella palmiformis</name>
    <dbReference type="NCBI Taxonomy" id="53620"/>
    <lineage>
        <taxon>Eukaryota</taxon>
        <taxon>Metazoa</taxon>
        <taxon>Spiralia</taxon>
        <taxon>Lophotrochozoa</taxon>
        <taxon>Annelida</taxon>
        <taxon>Polychaeta</taxon>
        <taxon>Sedentaria</taxon>
        <taxon>Canalipalpata</taxon>
        <taxon>Terebellida</taxon>
        <taxon>Terebelliformia</taxon>
        <taxon>Alvinellidae</taxon>
        <taxon>Paralvinella</taxon>
    </lineage>
</organism>
<reference evidence="3" key="1">
    <citation type="journal article" date="2023" name="Mol. Biol. Evol.">
        <title>Third-Generation Sequencing Reveals the Adaptive Role of the Epigenome in Three Deep-Sea Polychaetes.</title>
        <authorList>
            <person name="Perez M."/>
            <person name="Aroh O."/>
            <person name="Sun Y."/>
            <person name="Lan Y."/>
            <person name="Juniper S.K."/>
            <person name="Young C.R."/>
            <person name="Angers B."/>
            <person name="Qian P.Y."/>
        </authorList>
    </citation>
    <scope>NUCLEOTIDE SEQUENCE</scope>
    <source>
        <strain evidence="3">P08H-3</strain>
    </source>
</reference>
<gene>
    <name evidence="3" type="ORF">LSH36_12g15010</name>
</gene>
<feature type="transmembrane region" description="Helical" evidence="2">
    <location>
        <begin position="650"/>
        <end position="668"/>
    </location>
</feature>
<comment type="caution">
    <text evidence="3">The sequence shown here is derived from an EMBL/GenBank/DDBJ whole genome shotgun (WGS) entry which is preliminary data.</text>
</comment>